<dbReference type="Pfam" id="PF04828">
    <property type="entry name" value="GFA"/>
    <property type="match status" value="1"/>
</dbReference>
<reference evidence="7" key="1">
    <citation type="submission" date="2016-09" db="EMBL/GenBank/DDBJ databases">
        <authorList>
            <person name="Varghese N."/>
            <person name="Submissions S."/>
        </authorList>
    </citation>
    <scope>NUCLEOTIDE SEQUENCE [LARGE SCALE GENOMIC DNA]</scope>
    <source>
        <strain evidence="7">ANC 4466</strain>
    </source>
</reference>
<dbReference type="SUPFAM" id="SSF51316">
    <property type="entry name" value="Mss4-like"/>
    <property type="match status" value="1"/>
</dbReference>
<dbReference type="Gene3D" id="3.90.1590.10">
    <property type="entry name" value="glutathione-dependent formaldehyde- activating enzyme (gfa)"/>
    <property type="match status" value="1"/>
</dbReference>
<keyword evidence="4" id="KW-0456">Lyase</keyword>
<feature type="domain" description="CENP-V/GFA" evidence="5">
    <location>
        <begin position="6"/>
        <end position="122"/>
    </location>
</feature>
<keyword evidence="2" id="KW-0479">Metal-binding</keyword>
<dbReference type="PANTHER" id="PTHR33337:SF40">
    <property type="entry name" value="CENP-V_GFA DOMAIN-CONTAINING PROTEIN-RELATED"/>
    <property type="match status" value="1"/>
</dbReference>
<dbReference type="InterPro" id="IPR006913">
    <property type="entry name" value="CENP-V/GFA"/>
</dbReference>
<evidence type="ECO:0000313" key="7">
    <source>
        <dbReference type="Proteomes" id="UP000219042"/>
    </source>
</evidence>
<evidence type="ECO:0000256" key="3">
    <source>
        <dbReference type="ARBA" id="ARBA00022833"/>
    </source>
</evidence>
<dbReference type="PROSITE" id="PS51891">
    <property type="entry name" value="CENP_V_GFA"/>
    <property type="match status" value="1"/>
</dbReference>
<dbReference type="GO" id="GO:0016846">
    <property type="term" value="F:carbon-sulfur lyase activity"/>
    <property type="evidence" value="ECO:0007669"/>
    <property type="project" value="InterPro"/>
</dbReference>
<keyword evidence="7" id="KW-1185">Reference proteome</keyword>
<evidence type="ECO:0000256" key="2">
    <source>
        <dbReference type="ARBA" id="ARBA00022723"/>
    </source>
</evidence>
<dbReference type="OrthoDB" id="7765631at2"/>
<dbReference type="PANTHER" id="PTHR33337">
    <property type="entry name" value="GFA DOMAIN-CONTAINING PROTEIN"/>
    <property type="match status" value="1"/>
</dbReference>
<dbReference type="InterPro" id="IPR011057">
    <property type="entry name" value="Mss4-like_sf"/>
</dbReference>
<evidence type="ECO:0000256" key="1">
    <source>
        <dbReference type="ARBA" id="ARBA00005495"/>
    </source>
</evidence>
<accession>A0A240E8T1</accession>
<evidence type="ECO:0000313" key="6">
    <source>
        <dbReference type="EMBL" id="SNX44290.1"/>
    </source>
</evidence>
<dbReference type="EMBL" id="OANT01000003">
    <property type="protein sequence ID" value="SNX44290.1"/>
    <property type="molecule type" value="Genomic_DNA"/>
</dbReference>
<name>A0A240E8T1_9GAMM</name>
<gene>
    <name evidence="6" type="ORF">SAMN05421731_10324</name>
</gene>
<organism evidence="6 7">
    <name type="scientific">Acinetobacter puyangensis</name>
    <dbReference type="NCBI Taxonomy" id="1096779"/>
    <lineage>
        <taxon>Bacteria</taxon>
        <taxon>Pseudomonadati</taxon>
        <taxon>Pseudomonadota</taxon>
        <taxon>Gammaproteobacteria</taxon>
        <taxon>Moraxellales</taxon>
        <taxon>Moraxellaceae</taxon>
        <taxon>Acinetobacter</taxon>
    </lineage>
</organism>
<proteinExistence type="inferred from homology"/>
<comment type="similarity">
    <text evidence="1">Belongs to the Gfa family.</text>
</comment>
<dbReference type="AlphaFoldDB" id="A0A240E8T1"/>
<keyword evidence="3" id="KW-0862">Zinc</keyword>
<sequence length="137" mass="15191">MQQAKYHGSCLCGAVQYELLDDFNDIIQCHCQKCRKATGTASATNAPVHKDTFKLVKGAAQLKAFASSANAKRYFCGECGSPVYSVKDTAPEIYRIRIGLIDEDIPHRIAKHVFVGSKANWDQIFDDAPQFEDFPST</sequence>
<evidence type="ECO:0000259" key="5">
    <source>
        <dbReference type="PROSITE" id="PS51891"/>
    </source>
</evidence>
<protein>
    <submittedName>
        <fullName evidence="6">Uncharacterized conserved protein</fullName>
    </submittedName>
</protein>
<dbReference type="RefSeq" id="WP_097078553.1">
    <property type="nucleotide sequence ID" value="NZ_BAABHT010000001.1"/>
</dbReference>
<evidence type="ECO:0000256" key="4">
    <source>
        <dbReference type="ARBA" id="ARBA00023239"/>
    </source>
</evidence>
<dbReference type="GO" id="GO:0046872">
    <property type="term" value="F:metal ion binding"/>
    <property type="evidence" value="ECO:0007669"/>
    <property type="project" value="UniProtKB-KW"/>
</dbReference>
<dbReference type="Proteomes" id="UP000219042">
    <property type="component" value="Unassembled WGS sequence"/>
</dbReference>